<proteinExistence type="predicted"/>
<dbReference type="PANTHER" id="PTHR34310:SF5">
    <property type="entry name" value="DUF427 DOMAIN PROTEIN (AFU_ORTHOLOGUE AFUA_3G02220)"/>
    <property type="match status" value="1"/>
</dbReference>
<dbReference type="Pfam" id="PF04248">
    <property type="entry name" value="NTP_transf_9"/>
    <property type="match status" value="1"/>
</dbReference>
<dbReference type="Proteomes" id="UP001501020">
    <property type="component" value="Unassembled WGS sequence"/>
</dbReference>
<evidence type="ECO:0000259" key="1">
    <source>
        <dbReference type="Pfam" id="PF04248"/>
    </source>
</evidence>
<name>A0ABN2XW80_9ACTN</name>
<dbReference type="PANTHER" id="PTHR34310">
    <property type="entry name" value="DUF427 DOMAIN PROTEIN (AFU_ORTHOLOGUE AFUA_3G02220)"/>
    <property type="match status" value="1"/>
</dbReference>
<dbReference type="InterPro" id="IPR038694">
    <property type="entry name" value="DUF427_sf"/>
</dbReference>
<comment type="caution">
    <text evidence="2">The sequence shown here is derived from an EMBL/GenBank/DDBJ whole genome shotgun (WGS) entry which is preliminary data.</text>
</comment>
<feature type="domain" description="DUF427" evidence="1">
    <location>
        <begin position="3"/>
        <end position="88"/>
    </location>
</feature>
<protein>
    <submittedName>
        <fullName evidence="2">DUF427 domain-containing protein</fullName>
    </submittedName>
</protein>
<accession>A0ABN2XW80</accession>
<organism evidence="2 3">
    <name type="scientific">Actinomadura napierensis</name>
    <dbReference type="NCBI Taxonomy" id="267854"/>
    <lineage>
        <taxon>Bacteria</taxon>
        <taxon>Bacillati</taxon>
        <taxon>Actinomycetota</taxon>
        <taxon>Actinomycetes</taxon>
        <taxon>Streptosporangiales</taxon>
        <taxon>Thermomonosporaceae</taxon>
        <taxon>Actinomadura</taxon>
    </lineage>
</organism>
<reference evidence="2 3" key="1">
    <citation type="journal article" date="2019" name="Int. J. Syst. Evol. Microbiol.">
        <title>The Global Catalogue of Microorganisms (GCM) 10K type strain sequencing project: providing services to taxonomists for standard genome sequencing and annotation.</title>
        <authorList>
            <consortium name="The Broad Institute Genomics Platform"/>
            <consortium name="The Broad Institute Genome Sequencing Center for Infectious Disease"/>
            <person name="Wu L."/>
            <person name="Ma J."/>
        </authorList>
    </citation>
    <scope>NUCLEOTIDE SEQUENCE [LARGE SCALE GENOMIC DNA]</scope>
    <source>
        <strain evidence="2 3">JCM 13850</strain>
    </source>
</reference>
<evidence type="ECO:0000313" key="2">
    <source>
        <dbReference type="EMBL" id="GAA2117754.1"/>
    </source>
</evidence>
<dbReference type="EMBL" id="BAAAMR010000001">
    <property type="protein sequence ID" value="GAA2117754.1"/>
    <property type="molecule type" value="Genomic_DNA"/>
</dbReference>
<gene>
    <name evidence="2" type="ORF">GCM10009727_00270</name>
</gene>
<dbReference type="InterPro" id="IPR007361">
    <property type="entry name" value="DUF427"/>
</dbReference>
<keyword evidence="3" id="KW-1185">Reference proteome</keyword>
<dbReference type="Gene3D" id="2.170.150.40">
    <property type="entry name" value="Domain of unknown function (DUF427)"/>
    <property type="match status" value="1"/>
</dbReference>
<sequence length="94" mass="10946">MARAVWNDVVVAETDRPVMLEGNVYFPPESLRREYFTRARTVSVCPWKGLARYYSVTVGDRTAKSAAWYYPHPTPFARKIKNHVAFWGDVRVEH</sequence>
<evidence type="ECO:0000313" key="3">
    <source>
        <dbReference type="Proteomes" id="UP001501020"/>
    </source>
</evidence>
<dbReference type="RefSeq" id="WP_344259926.1">
    <property type="nucleotide sequence ID" value="NZ_BAAAMR010000001.1"/>
</dbReference>